<dbReference type="Proteomes" id="UP001318682">
    <property type="component" value="Chromosome"/>
</dbReference>
<dbReference type="Gene3D" id="3.30.420.40">
    <property type="match status" value="2"/>
</dbReference>
<gene>
    <name evidence="2" type="primary">gspK</name>
    <name evidence="2" type="ORF">ROLI_010090</name>
</gene>
<dbReference type="CDD" id="cd24082">
    <property type="entry name" value="ASKHA_NBD_GspK-like"/>
    <property type="match status" value="1"/>
</dbReference>
<dbReference type="EMBL" id="CP143423">
    <property type="protein sequence ID" value="WVX47934.1"/>
    <property type="molecule type" value="Genomic_DNA"/>
</dbReference>
<evidence type="ECO:0000313" key="2">
    <source>
        <dbReference type="EMBL" id="WVX47934.1"/>
    </source>
</evidence>
<feature type="domain" description="ATPase BadF/BadG/BcrA/BcrD type" evidence="1">
    <location>
        <begin position="10"/>
        <end position="255"/>
    </location>
</feature>
<evidence type="ECO:0000313" key="3">
    <source>
        <dbReference type="Proteomes" id="UP001318682"/>
    </source>
</evidence>
<dbReference type="InterPro" id="IPR052519">
    <property type="entry name" value="Euk-type_GlcNAc_Kinase"/>
</dbReference>
<dbReference type="RefSeq" id="WP_187429742.1">
    <property type="nucleotide sequence ID" value="NZ_CP143423.1"/>
</dbReference>
<dbReference type="PANTHER" id="PTHR43190:SF3">
    <property type="entry name" value="N-ACETYL-D-GLUCOSAMINE KINASE"/>
    <property type="match status" value="1"/>
</dbReference>
<keyword evidence="3" id="KW-1185">Reference proteome</keyword>
<dbReference type="InterPro" id="IPR043129">
    <property type="entry name" value="ATPase_NBD"/>
</dbReference>
<keyword evidence="2" id="KW-0808">Transferase</keyword>
<sequence length="298" mass="30406">MSDSTHTWLIGVDGGGTGCRAAIGTGAHGVLTKSEGGPANATSDFSLAIKNIRAAIAAAANSGDIDTAWLEHAEVYLGLAGVMSTQDSARIAAALPYHRVTVSDDRGTTVTGALDGADGYVLAIGTGTIAACSRGGAFDYVGGWGFQVADQGSGAWLGRAALEHVLLCHDGLAQSGGLCADVFAKFDHDPRAISSFASAARPGDFAKFAPDVIAAGKGGDPAARTILQEGADHLEACLTRLGFRAGDRLCLKGGVGPHYADYLPPVFLTNRVEPRGSALDGAFRLAGISAAHRAEKTR</sequence>
<keyword evidence="2" id="KW-0418">Kinase</keyword>
<dbReference type="SUPFAM" id="SSF53067">
    <property type="entry name" value="Actin-like ATPase domain"/>
    <property type="match status" value="2"/>
</dbReference>
<name>A0ABZ2BSW2_9RHOB</name>
<proteinExistence type="predicted"/>
<dbReference type="GO" id="GO:0047931">
    <property type="term" value="F:glucosamine kinase activity"/>
    <property type="evidence" value="ECO:0007669"/>
    <property type="project" value="UniProtKB-EC"/>
</dbReference>
<dbReference type="EC" id="2.7.1.8" evidence="2"/>
<dbReference type="PANTHER" id="PTHR43190">
    <property type="entry name" value="N-ACETYL-D-GLUCOSAMINE KINASE"/>
    <property type="match status" value="1"/>
</dbReference>
<accession>A0ABZ2BSW2</accession>
<reference evidence="2 3" key="1">
    <citation type="submission" date="2015-07" db="EMBL/GenBank/DDBJ databases">
        <authorList>
            <person name="Voget S."/>
            <person name="Dogs M."/>
            <person name="Brinkhoff T.H."/>
            <person name="Daniel R."/>
        </authorList>
    </citation>
    <scope>NUCLEOTIDE SEQUENCE [LARGE SCALE GENOMIC DNA]</scope>
    <source>
        <strain evidence="2 3">B14</strain>
    </source>
</reference>
<dbReference type="Pfam" id="PF01869">
    <property type="entry name" value="BcrAD_BadFG"/>
    <property type="match status" value="1"/>
</dbReference>
<dbReference type="InterPro" id="IPR002731">
    <property type="entry name" value="ATPase_BadF"/>
</dbReference>
<organism evidence="2 3">
    <name type="scientific">Roseobacter fucihabitans</name>
    <dbReference type="NCBI Taxonomy" id="1537242"/>
    <lineage>
        <taxon>Bacteria</taxon>
        <taxon>Pseudomonadati</taxon>
        <taxon>Pseudomonadota</taxon>
        <taxon>Alphaproteobacteria</taxon>
        <taxon>Rhodobacterales</taxon>
        <taxon>Roseobacteraceae</taxon>
        <taxon>Roseobacter</taxon>
    </lineage>
</organism>
<reference evidence="3" key="2">
    <citation type="submission" date="2024-01" db="EMBL/GenBank/DDBJ databases">
        <title>Roseobacter fucihabitans sp. nov., isolated from the brown alga Fucus spiralis.</title>
        <authorList>
            <person name="Hahnke S."/>
            <person name="Berger M."/>
            <person name="Schlingloff A."/>
            <person name="Athale I."/>
            <person name="Neumann-Schaal M."/>
            <person name="Adenaya A."/>
            <person name="Poehlein A."/>
            <person name="Daniel R."/>
            <person name="Pertersen J."/>
            <person name="Brinkhoff T."/>
        </authorList>
    </citation>
    <scope>NUCLEOTIDE SEQUENCE [LARGE SCALE GENOMIC DNA]</scope>
    <source>
        <strain evidence="3">B14</strain>
    </source>
</reference>
<protein>
    <submittedName>
        <fullName evidence="2">Glucosamine kinase GspK</fullName>
        <ecNumber evidence="2">2.7.1.8</ecNumber>
    </submittedName>
</protein>
<evidence type="ECO:0000259" key="1">
    <source>
        <dbReference type="Pfam" id="PF01869"/>
    </source>
</evidence>